<dbReference type="EMBL" id="JAESWA010000025">
    <property type="protein sequence ID" value="MBL4933537.1"/>
    <property type="molecule type" value="Genomic_DNA"/>
</dbReference>
<dbReference type="Pfam" id="PF19640">
    <property type="entry name" value="DUF6143"/>
    <property type="match status" value="1"/>
</dbReference>
<organism evidence="1 2">
    <name type="scientific">Clostridium paridis</name>
    <dbReference type="NCBI Taxonomy" id="2803863"/>
    <lineage>
        <taxon>Bacteria</taxon>
        <taxon>Bacillati</taxon>
        <taxon>Bacillota</taxon>
        <taxon>Clostridia</taxon>
        <taxon>Eubacteriales</taxon>
        <taxon>Clostridiaceae</taxon>
        <taxon>Clostridium</taxon>
    </lineage>
</organism>
<dbReference type="AlphaFoldDB" id="A0A937K5C4"/>
<keyword evidence="2" id="KW-1185">Reference proteome</keyword>
<gene>
    <name evidence="1" type="ORF">JK634_17225</name>
</gene>
<dbReference type="InterPro" id="IPR046141">
    <property type="entry name" value="DUF6143"/>
</dbReference>
<accession>A0A937K5C4</accession>
<proteinExistence type="predicted"/>
<name>A0A937K5C4_9CLOT</name>
<evidence type="ECO:0000313" key="1">
    <source>
        <dbReference type="EMBL" id="MBL4933537.1"/>
    </source>
</evidence>
<evidence type="ECO:0000313" key="2">
    <source>
        <dbReference type="Proteomes" id="UP000623681"/>
    </source>
</evidence>
<reference evidence="1" key="1">
    <citation type="submission" date="2021-01" db="EMBL/GenBank/DDBJ databases">
        <title>Genome public.</title>
        <authorList>
            <person name="Liu C."/>
            <person name="Sun Q."/>
        </authorList>
    </citation>
    <scope>NUCLEOTIDE SEQUENCE</scope>
    <source>
        <strain evidence="1">YIM B02565</strain>
    </source>
</reference>
<sequence>MDFCNKFQSSINLPNPITQVASMSYDLYQSIQGNFFLGSTDELIFGNGTRAWAGLFNPFNSNVNFFVYSWEVANTGDSPIRAQIWFNSYPTGQPMRVLTVAPGNTALCPLPKPKVKFLQATNVTSEPEDGVKAFVRRAQANTTVGDVEFGKFIFAPGGSFLIDLSNPEAPNEPAKAIVSYTWFEEKINC</sequence>
<dbReference type="Proteomes" id="UP000623681">
    <property type="component" value="Unassembled WGS sequence"/>
</dbReference>
<dbReference type="RefSeq" id="WP_202768979.1">
    <property type="nucleotide sequence ID" value="NZ_JAESWA010000025.1"/>
</dbReference>
<comment type="caution">
    <text evidence="1">The sequence shown here is derived from an EMBL/GenBank/DDBJ whole genome shotgun (WGS) entry which is preliminary data.</text>
</comment>
<protein>
    <submittedName>
        <fullName evidence="1">Uncharacterized protein</fullName>
    </submittedName>
</protein>